<dbReference type="RefSeq" id="WP_244567660.1">
    <property type="nucleotide sequence ID" value="NZ_LT670818.1"/>
</dbReference>
<dbReference type="SMART" id="SM00347">
    <property type="entry name" value="HTH_MARR"/>
    <property type="match status" value="1"/>
</dbReference>
<dbReference type="AlphaFoldDB" id="A0A1M5RPJ0"/>
<dbReference type="Gene3D" id="1.10.10.10">
    <property type="entry name" value="Winged helix-like DNA-binding domain superfamily/Winged helix DNA-binding domain"/>
    <property type="match status" value="1"/>
</dbReference>
<evidence type="ECO:0000256" key="4">
    <source>
        <dbReference type="SAM" id="MobiDB-lite"/>
    </source>
</evidence>
<dbReference type="PANTHER" id="PTHR42756:SF1">
    <property type="entry name" value="TRANSCRIPTIONAL REPRESSOR OF EMRAB OPERON"/>
    <property type="match status" value="1"/>
</dbReference>
<dbReference type="SUPFAM" id="SSF46785">
    <property type="entry name" value="Winged helix' DNA-binding domain"/>
    <property type="match status" value="1"/>
</dbReference>
<feature type="compositionally biased region" description="Basic and acidic residues" evidence="4">
    <location>
        <begin position="16"/>
        <end position="26"/>
    </location>
</feature>
<evidence type="ECO:0000256" key="2">
    <source>
        <dbReference type="ARBA" id="ARBA00023125"/>
    </source>
</evidence>
<gene>
    <name evidence="6" type="ORF">SAMN05444169_6686</name>
</gene>
<keyword evidence="1" id="KW-0805">Transcription regulation</keyword>
<evidence type="ECO:0000256" key="3">
    <source>
        <dbReference type="ARBA" id="ARBA00023163"/>
    </source>
</evidence>
<dbReference type="Pfam" id="PF01047">
    <property type="entry name" value="MarR"/>
    <property type="match status" value="1"/>
</dbReference>
<evidence type="ECO:0000256" key="1">
    <source>
        <dbReference type="ARBA" id="ARBA00023015"/>
    </source>
</evidence>
<evidence type="ECO:0000313" key="6">
    <source>
        <dbReference type="EMBL" id="SHH28225.1"/>
    </source>
</evidence>
<dbReference type="PANTHER" id="PTHR42756">
    <property type="entry name" value="TRANSCRIPTIONAL REGULATOR, MARR"/>
    <property type="match status" value="1"/>
</dbReference>
<evidence type="ECO:0000259" key="5">
    <source>
        <dbReference type="PROSITE" id="PS50995"/>
    </source>
</evidence>
<sequence length="178" mass="19673">MHSRNWGNMHTMIRPPKSDARPAAKDRSAEELARTLKLDKGLGFLVRLLDTRVHLLYEQLTGQNEITPRQFGVLLTLYQQGTLTLTELAGHIRVDRSTLGEMINRMAERSLITKRNNGSDRRSAEVLLAPAGKAVLFEVVNGAAQLQSALLAPLPAEDRAHFMRCVKLIAEPPAKSGG</sequence>
<protein>
    <submittedName>
        <fullName evidence="6">Transcriptional regulator, MarR family</fullName>
    </submittedName>
</protein>
<name>A0A1M5RPJ0_9BRAD</name>
<dbReference type="InterPro" id="IPR000835">
    <property type="entry name" value="HTH_MarR-typ"/>
</dbReference>
<dbReference type="InterPro" id="IPR036390">
    <property type="entry name" value="WH_DNA-bd_sf"/>
</dbReference>
<feature type="region of interest" description="Disordered" evidence="4">
    <location>
        <begin position="1"/>
        <end position="26"/>
    </location>
</feature>
<dbReference type="EMBL" id="LT670818">
    <property type="protein sequence ID" value="SHH28225.1"/>
    <property type="molecule type" value="Genomic_DNA"/>
</dbReference>
<evidence type="ECO:0000313" key="7">
    <source>
        <dbReference type="Proteomes" id="UP000190675"/>
    </source>
</evidence>
<feature type="domain" description="HTH marR-type" evidence="5">
    <location>
        <begin position="35"/>
        <end position="171"/>
    </location>
</feature>
<reference evidence="6 7" key="1">
    <citation type="submission" date="2016-11" db="EMBL/GenBank/DDBJ databases">
        <authorList>
            <person name="Jaros S."/>
            <person name="Januszkiewicz K."/>
            <person name="Wedrychowicz H."/>
        </authorList>
    </citation>
    <scope>NUCLEOTIDE SEQUENCE [LARGE SCALE GENOMIC DNA]</scope>
    <source>
        <strain evidence="6 7">GAS242</strain>
    </source>
</reference>
<proteinExistence type="predicted"/>
<dbReference type="Proteomes" id="UP000190675">
    <property type="component" value="Chromosome I"/>
</dbReference>
<keyword evidence="3" id="KW-0804">Transcription</keyword>
<organism evidence="6 7">
    <name type="scientific">Bradyrhizobium erythrophlei</name>
    <dbReference type="NCBI Taxonomy" id="1437360"/>
    <lineage>
        <taxon>Bacteria</taxon>
        <taxon>Pseudomonadati</taxon>
        <taxon>Pseudomonadota</taxon>
        <taxon>Alphaproteobacteria</taxon>
        <taxon>Hyphomicrobiales</taxon>
        <taxon>Nitrobacteraceae</taxon>
        <taxon>Bradyrhizobium</taxon>
    </lineage>
</organism>
<dbReference type="GO" id="GO:0003677">
    <property type="term" value="F:DNA binding"/>
    <property type="evidence" value="ECO:0007669"/>
    <property type="project" value="UniProtKB-KW"/>
</dbReference>
<dbReference type="InterPro" id="IPR036388">
    <property type="entry name" value="WH-like_DNA-bd_sf"/>
</dbReference>
<accession>A0A1M5RPJ0</accession>
<dbReference type="GO" id="GO:0003700">
    <property type="term" value="F:DNA-binding transcription factor activity"/>
    <property type="evidence" value="ECO:0007669"/>
    <property type="project" value="InterPro"/>
</dbReference>
<keyword evidence="2" id="KW-0238">DNA-binding</keyword>
<dbReference type="PROSITE" id="PS50995">
    <property type="entry name" value="HTH_MARR_2"/>
    <property type="match status" value="1"/>
</dbReference>